<evidence type="ECO:0000313" key="3">
    <source>
        <dbReference type="EMBL" id="RNA36632.1"/>
    </source>
</evidence>
<dbReference type="AlphaFoldDB" id="A0A3M7SLN2"/>
<organism evidence="3 4">
    <name type="scientific">Brachionus plicatilis</name>
    <name type="common">Marine rotifer</name>
    <name type="synonym">Brachionus muelleri</name>
    <dbReference type="NCBI Taxonomy" id="10195"/>
    <lineage>
        <taxon>Eukaryota</taxon>
        <taxon>Metazoa</taxon>
        <taxon>Spiralia</taxon>
        <taxon>Gnathifera</taxon>
        <taxon>Rotifera</taxon>
        <taxon>Eurotatoria</taxon>
        <taxon>Monogononta</taxon>
        <taxon>Pseudotrocha</taxon>
        <taxon>Ploima</taxon>
        <taxon>Brachionidae</taxon>
        <taxon>Brachionus</taxon>
    </lineage>
</organism>
<dbReference type="PANTHER" id="PTHR24006">
    <property type="entry name" value="UBIQUITIN CARBOXYL-TERMINAL HYDROLASE"/>
    <property type="match status" value="1"/>
</dbReference>
<dbReference type="GO" id="GO:0005634">
    <property type="term" value="C:nucleus"/>
    <property type="evidence" value="ECO:0007669"/>
    <property type="project" value="TreeGrafter"/>
</dbReference>
<sequence length="301" mass="34941">EVKEEKTYEDLLSEEITNSSDIFSFSLVKNESSILIPQYLELKHLLTSKTDKLKKPCPIDKDILESSLKIDDTPRPITPLKSHSSKKNFHLSPNRPALGKISINSPSVRSIKSEDNPRKILFRTPEDRSRQPMMALKANSLSKNTKFLDEIFYKDSDEKSNKKKNLRTDLSKQFDEDTRQAVKLSLAEYKAESLDFIDEKEEICSEIFEDPFEEQRLVEEKKLMIESKKTENSYRIIGIVNHLGSSSYSGHYISDVLNLRTKRWSSFDDSHVESLSQDEVFTRRVKTGYIFFYIHNSLINE</sequence>
<dbReference type="PANTHER" id="PTHR24006:SF915">
    <property type="entry name" value="UBIQUITIN CARBOXYL-TERMINAL HYDROLASE-RELATED"/>
    <property type="match status" value="1"/>
</dbReference>
<evidence type="ECO:0000259" key="2">
    <source>
        <dbReference type="PROSITE" id="PS50235"/>
    </source>
</evidence>
<feature type="domain" description="USP" evidence="2">
    <location>
        <begin position="1"/>
        <end position="296"/>
    </location>
</feature>
<dbReference type="InterPro" id="IPR028889">
    <property type="entry name" value="USP"/>
</dbReference>
<reference evidence="3 4" key="1">
    <citation type="journal article" date="2018" name="Sci. Rep.">
        <title>Genomic signatures of local adaptation to the degree of environmental predictability in rotifers.</title>
        <authorList>
            <person name="Franch-Gras L."/>
            <person name="Hahn C."/>
            <person name="Garcia-Roger E.M."/>
            <person name="Carmona M.J."/>
            <person name="Serra M."/>
            <person name="Gomez A."/>
        </authorList>
    </citation>
    <scope>NUCLEOTIDE SEQUENCE [LARGE SCALE GENOMIC DNA]</scope>
    <source>
        <strain evidence="3">HYR1</strain>
    </source>
</reference>
<dbReference type="PROSITE" id="PS50235">
    <property type="entry name" value="USP_3"/>
    <property type="match status" value="1"/>
</dbReference>
<dbReference type="InterPro" id="IPR001394">
    <property type="entry name" value="Peptidase_C19_UCH"/>
</dbReference>
<accession>A0A3M7SLN2</accession>
<dbReference type="OrthoDB" id="289038at2759"/>
<dbReference type="GO" id="GO:0000082">
    <property type="term" value="P:G1/S transition of mitotic cell cycle"/>
    <property type="evidence" value="ECO:0007669"/>
    <property type="project" value="TreeGrafter"/>
</dbReference>
<gene>
    <name evidence="3" type="ORF">BpHYR1_023059</name>
</gene>
<dbReference type="EMBL" id="REGN01001155">
    <property type="protein sequence ID" value="RNA36632.1"/>
    <property type="molecule type" value="Genomic_DNA"/>
</dbReference>
<dbReference type="SUPFAM" id="SSF54001">
    <property type="entry name" value="Cysteine proteinases"/>
    <property type="match status" value="1"/>
</dbReference>
<keyword evidence="3" id="KW-0378">Hydrolase</keyword>
<dbReference type="Gene3D" id="3.90.70.10">
    <property type="entry name" value="Cysteine proteinases"/>
    <property type="match status" value="1"/>
</dbReference>
<dbReference type="InterPro" id="IPR050164">
    <property type="entry name" value="Peptidase_C19"/>
</dbReference>
<dbReference type="InterPro" id="IPR038765">
    <property type="entry name" value="Papain-like_cys_pep_sf"/>
</dbReference>
<dbReference type="GO" id="GO:0004843">
    <property type="term" value="F:cysteine-type deubiquitinase activity"/>
    <property type="evidence" value="ECO:0007669"/>
    <property type="project" value="UniProtKB-EC"/>
</dbReference>
<dbReference type="EC" id="3.4.19.12" evidence="3"/>
<comment type="caution">
    <text evidence="3">The sequence shown here is derived from an EMBL/GenBank/DDBJ whole genome shotgun (WGS) entry which is preliminary data.</text>
</comment>
<proteinExistence type="predicted"/>
<dbReference type="CDD" id="cd02257">
    <property type="entry name" value="Peptidase_C19"/>
    <property type="match status" value="1"/>
</dbReference>
<evidence type="ECO:0000256" key="1">
    <source>
        <dbReference type="SAM" id="MobiDB-lite"/>
    </source>
</evidence>
<feature type="non-terminal residue" evidence="3">
    <location>
        <position position="1"/>
    </location>
</feature>
<dbReference type="Pfam" id="PF00443">
    <property type="entry name" value="UCH"/>
    <property type="match status" value="1"/>
</dbReference>
<feature type="region of interest" description="Disordered" evidence="1">
    <location>
        <begin position="74"/>
        <end position="96"/>
    </location>
</feature>
<keyword evidence="4" id="KW-1185">Reference proteome</keyword>
<name>A0A3M7SLN2_BRAPC</name>
<dbReference type="STRING" id="10195.A0A3M7SLN2"/>
<dbReference type="Proteomes" id="UP000276133">
    <property type="component" value="Unassembled WGS sequence"/>
</dbReference>
<evidence type="ECO:0000313" key="4">
    <source>
        <dbReference type="Proteomes" id="UP000276133"/>
    </source>
</evidence>
<dbReference type="GO" id="GO:0005829">
    <property type="term" value="C:cytosol"/>
    <property type="evidence" value="ECO:0007669"/>
    <property type="project" value="TreeGrafter"/>
</dbReference>
<protein>
    <submittedName>
        <fullName evidence="3">Ubiquitin carboxyl-terminal hydrolase 37 isoform X1</fullName>
        <ecNumber evidence="3">3.4.19.12</ecNumber>
    </submittedName>
</protein>
<dbReference type="GO" id="GO:0016579">
    <property type="term" value="P:protein deubiquitination"/>
    <property type="evidence" value="ECO:0007669"/>
    <property type="project" value="InterPro"/>
</dbReference>